<evidence type="ECO:0000313" key="7">
    <source>
        <dbReference type="Proteomes" id="UP000787322"/>
    </source>
</evidence>
<dbReference type="InterPro" id="IPR036390">
    <property type="entry name" value="WH_DNA-bd_sf"/>
</dbReference>
<dbReference type="GO" id="GO:0003700">
    <property type="term" value="F:DNA-binding transcription factor activity"/>
    <property type="evidence" value="ECO:0007669"/>
    <property type="project" value="InterPro"/>
</dbReference>
<dbReference type="SUPFAM" id="SSF46785">
    <property type="entry name" value="Winged helix' DNA-binding domain"/>
    <property type="match status" value="1"/>
</dbReference>
<dbReference type="PANTHER" id="PTHR38445:SF12">
    <property type="entry name" value="GNTR-FAMILY TRANSCRIPTIONAL REGULATOR"/>
    <property type="match status" value="1"/>
</dbReference>
<evidence type="ECO:0000256" key="3">
    <source>
        <dbReference type="ARBA" id="ARBA00023163"/>
    </source>
</evidence>
<evidence type="ECO:0000259" key="4">
    <source>
        <dbReference type="PROSITE" id="PS50949"/>
    </source>
</evidence>
<dbReference type="RefSeq" id="WP_313995546.1">
    <property type="nucleotide sequence ID" value="NZ_CAUQBC010000007.1"/>
</dbReference>
<feature type="domain" description="HTH gntR-type" evidence="4">
    <location>
        <begin position="11"/>
        <end position="79"/>
    </location>
</feature>
<keyword evidence="1" id="KW-0805">Transcription regulation</keyword>
<keyword evidence="2" id="KW-0238">DNA-binding</keyword>
<sequence length="124" mass="13404">MLLQLDFSTATPIYQQIRDQIVRGIAEGELAPGERLPTVRALASECGVNAMTVSKAYQLLKQEGHVLGDRRGGTFVCEPDGSSDPDSGIMDALRMRLAELVAGGMSGKEVLALCEHLLDEIAYR</sequence>
<dbReference type="Pfam" id="PF00392">
    <property type="entry name" value="GntR"/>
    <property type="match status" value="1"/>
</dbReference>
<reference evidence="5" key="1">
    <citation type="submission" date="2020-04" db="EMBL/GenBank/DDBJ databases">
        <title>Deep metagenomics examines the oral microbiome during advanced dental caries in children, revealing novel taxa and co-occurrences with host molecules.</title>
        <authorList>
            <person name="Baker J.L."/>
            <person name="Morton J.T."/>
            <person name="Dinis M."/>
            <person name="Alvarez R."/>
            <person name="Tran N.C."/>
            <person name="Knight R."/>
            <person name="Edlund A."/>
        </authorList>
    </citation>
    <scope>NUCLEOTIDE SEQUENCE</scope>
    <source>
        <strain evidence="5">JCVI_3_bin.11</strain>
    </source>
</reference>
<evidence type="ECO:0000256" key="1">
    <source>
        <dbReference type="ARBA" id="ARBA00023015"/>
    </source>
</evidence>
<dbReference type="SMART" id="SM00345">
    <property type="entry name" value="HTH_GNTR"/>
    <property type="match status" value="1"/>
</dbReference>
<evidence type="ECO:0000256" key="2">
    <source>
        <dbReference type="ARBA" id="ARBA00023125"/>
    </source>
</evidence>
<dbReference type="Proteomes" id="UP000831562">
    <property type="component" value="Chromosome"/>
</dbReference>
<dbReference type="CDD" id="cd07377">
    <property type="entry name" value="WHTH_GntR"/>
    <property type="match status" value="1"/>
</dbReference>
<dbReference type="PROSITE" id="PS50949">
    <property type="entry name" value="HTH_GNTR"/>
    <property type="match status" value="1"/>
</dbReference>
<dbReference type="EMBL" id="CP097092">
    <property type="protein sequence ID" value="UQF77970.1"/>
    <property type="molecule type" value="Genomic_DNA"/>
</dbReference>
<dbReference type="PANTHER" id="PTHR38445">
    <property type="entry name" value="HTH-TYPE TRANSCRIPTIONAL REPRESSOR YTRA"/>
    <property type="match status" value="1"/>
</dbReference>
<dbReference type="GO" id="GO:0003677">
    <property type="term" value="F:DNA binding"/>
    <property type="evidence" value="ECO:0007669"/>
    <property type="project" value="UniProtKB-KW"/>
</dbReference>
<keyword evidence="3" id="KW-0804">Transcription</keyword>
<dbReference type="EMBL" id="JABZGU010000072">
    <property type="protein sequence ID" value="MBF4802933.1"/>
    <property type="molecule type" value="Genomic_DNA"/>
</dbReference>
<evidence type="ECO:0000313" key="6">
    <source>
        <dbReference type="EMBL" id="UQF77970.1"/>
    </source>
</evidence>
<reference evidence="6" key="2">
    <citation type="submission" date="2022-05" db="EMBL/GenBank/DDBJ databases">
        <title>Using nanopore sequencing to obtain complete genomes from saliva samples.</title>
        <authorList>
            <person name="Baker J.L."/>
        </authorList>
    </citation>
    <scope>NUCLEOTIDE SEQUENCE</scope>
    <source>
        <strain evidence="6">JCVI-JB-Lp32</strain>
    </source>
</reference>
<dbReference type="InterPro" id="IPR000524">
    <property type="entry name" value="Tscrpt_reg_HTH_GntR"/>
</dbReference>
<organism evidence="5 7">
    <name type="scientific">Lancefieldella parvula</name>
    <dbReference type="NCBI Taxonomy" id="1382"/>
    <lineage>
        <taxon>Bacteria</taxon>
        <taxon>Bacillati</taxon>
        <taxon>Actinomycetota</taxon>
        <taxon>Coriobacteriia</taxon>
        <taxon>Coriobacteriales</taxon>
        <taxon>Atopobiaceae</taxon>
        <taxon>Lancefieldella</taxon>
    </lineage>
</organism>
<gene>
    <name evidence="5" type="ORF">HXK24_03810</name>
    <name evidence="6" type="ORF">M3I19_06765</name>
</gene>
<dbReference type="InterPro" id="IPR036388">
    <property type="entry name" value="WH-like_DNA-bd_sf"/>
</dbReference>
<protein>
    <submittedName>
        <fullName evidence="5">GntR family transcriptional regulator</fullName>
    </submittedName>
</protein>
<name>A0A9D5X8G7_9ACTN</name>
<dbReference type="Gene3D" id="1.10.10.10">
    <property type="entry name" value="Winged helix-like DNA-binding domain superfamily/Winged helix DNA-binding domain"/>
    <property type="match status" value="1"/>
</dbReference>
<proteinExistence type="predicted"/>
<evidence type="ECO:0000313" key="5">
    <source>
        <dbReference type="EMBL" id="MBF4802933.1"/>
    </source>
</evidence>
<dbReference type="Proteomes" id="UP000787322">
    <property type="component" value="Unassembled WGS sequence"/>
</dbReference>
<accession>A0A9D5X8G7</accession>
<dbReference type="AlphaFoldDB" id="A0A9D5X8G7"/>